<dbReference type="VEuPathDB" id="FungiDB:AMAG_05183"/>
<dbReference type="InterPro" id="IPR036388">
    <property type="entry name" value="WH-like_DNA-bd_sf"/>
</dbReference>
<dbReference type="SMART" id="SM01413">
    <property type="entry name" value="Ribosomal_S19e"/>
    <property type="match status" value="1"/>
</dbReference>
<dbReference type="GO" id="GO:0000028">
    <property type="term" value="P:ribosomal small subunit assembly"/>
    <property type="evidence" value="ECO:0007669"/>
    <property type="project" value="TreeGrafter"/>
</dbReference>
<proteinExistence type="inferred from homology"/>
<dbReference type="EMBL" id="GG745335">
    <property type="protein sequence ID" value="KNE59719.1"/>
    <property type="molecule type" value="Genomic_DNA"/>
</dbReference>
<dbReference type="InterPro" id="IPR001266">
    <property type="entry name" value="Ribosomal_eS19"/>
</dbReference>
<dbReference type="OMA" id="WAPFVKT"/>
<evidence type="ECO:0008006" key="7">
    <source>
        <dbReference type="Google" id="ProtNLM"/>
    </source>
</evidence>
<dbReference type="PANTHER" id="PTHR11710">
    <property type="entry name" value="40S RIBOSOMAL PROTEIN S19"/>
    <property type="match status" value="1"/>
</dbReference>
<dbReference type="GO" id="GO:0003723">
    <property type="term" value="F:RNA binding"/>
    <property type="evidence" value="ECO:0007669"/>
    <property type="project" value="TreeGrafter"/>
</dbReference>
<dbReference type="Gene3D" id="1.10.10.10">
    <property type="entry name" value="Winged helix-like DNA-binding domain superfamily/Winged helix DNA-binding domain"/>
    <property type="match status" value="1"/>
</dbReference>
<dbReference type="EMBL" id="GG745374">
    <property type="protein sequence ID" value="KNE71766.1"/>
    <property type="molecule type" value="Genomic_DNA"/>
</dbReference>
<protein>
    <recommendedName>
        <fullName evidence="7">40S ribosomal protein S19</fullName>
    </recommendedName>
</protein>
<name>A0A0L0TAM1_ALLM3</name>
<keyword evidence="3" id="KW-0687">Ribonucleoprotein</keyword>
<dbReference type="eggNOG" id="KOG3411">
    <property type="taxonomic scope" value="Eukaryota"/>
</dbReference>
<dbReference type="OrthoDB" id="428974at2759"/>
<gene>
    <name evidence="4" type="ORF">AMAG_05183</name>
    <name evidence="5" type="ORF">AMAG_16070</name>
</gene>
<keyword evidence="2" id="KW-0689">Ribosomal protein</keyword>
<dbReference type="Proteomes" id="UP000054350">
    <property type="component" value="Unassembled WGS sequence"/>
</dbReference>
<accession>A0A0L0TAM1</accession>
<dbReference type="VEuPathDB" id="FungiDB:AMAG_16070"/>
<evidence type="ECO:0000256" key="1">
    <source>
        <dbReference type="ARBA" id="ARBA00010014"/>
    </source>
</evidence>
<dbReference type="PANTHER" id="PTHR11710:SF0">
    <property type="entry name" value="40S RIBOSOMAL PROTEIN S19"/>
    <property type="match status" value="1"/>
</dbReference>
<keyword evidence="6" id="KW-1185">Reference proteome</keyword>
<evidence type="ECO:0000313" key="5">
    <source>
        <dbReference type="EMBL" id="KNE71766.1"/>
    </source>
</evidence>
<dbReference type="Pfam" id="PF01090">
    <property type="entry name" value="Ribosomal_S19e"/>
    <property type="match status" value="1"/>
</dbReference>
<dbReference type="InterPro" id="IPR036390">
    <property type="entry name" value="WH_DNA-bd_sf"/>
</dbReference>
<dbReference type="GO" id="GO:0003735">
    <property type="term" value="F:structural constituent of ribosome"/>
    <property type="evidence" value="ECO:0007669"/>
    <property type="project" value="InterPro"/>
</dbReference>
<dbReference type="GO" id="GO:0022627">
    <property type="term" value="C:cytosolic small ribosomal subunit"/>
    <property type="evidence" value="ECO:0007669"/>
    <property type="project" value="TreeGrafter"/>
</dbReference>
<evidence type="ECO:0000256" key="3">
    <source>
        <dbReference type="ARBA" id="ARBA00023274"/>
    </source>
</evidence>
<reference evidence="6" key="2">
    <citation type="submission" date="2009-11" db="EMBL/GenBank/DDBJ databases">
        <title>The Genome Sequence of Allomyces macrogynus strain ATCC 38327.</title>
        <authorList>
            <consortium name="The Broad Institute Genome Sequencing Platform"/>
            <person name="Russ C."/>
            <person name="Cuomo C."/>
            <person name="Shea T."/>
            <person name="Young S.K."/>
            <person name="Zeng Q."/>
            <person name="Koehrsen M."/>
            <person name="Haas B."/>
            <person name="Borodovsky M."/>
            <person name="Guigo R."/>
            <person name="Alvarado L."/>
            <person name="Berlin A."/>
            <person name="Borenstein D."/>
            <person name="Chen Z."/>
            <person name="Engels R."/>
            <person name="Freedman E."/>
            <person name="Gellesch M."/>
            <person name="Goldberg J."/>
            <person name="Griggs A."/>
            <person name="Gujja S."/>
            <person name="Heiman D."/>
            <person name="Hepburn T."/>
            <person name="Howarth C."/>
            <person name="Jen D."/>
            <person name="Larson L."/>
            <person name="Lewis B."/>
            <person name="Mehta T."/>
            <person name="Park D."/>
            <person name="Pearson M."/>
            <person name="Roberts A."/>
            <person name="Saif S."/>
            <person name="Shenoy N."/>
            <person name="Sisk P."/>
            <person name="Stolte C."/>
            <person name="Sykes S."/>
            <person name="Walk T."/>
            <person name="White J."/>
            <person name="Yandava C."/>
            <person name="Burger G."/>
            <person name="Gray M.W."/>
            <person name="Holland P.W.H."/>
            <person name="King N."/>
            <person name="Lang F.B.F."/>
            <person name="Roger A.J."/>
            <person name="Ruiz-Trillo I."/>
            <person name="Lander E."/>
            <person name="Nusbaum C."/>
        </authorList>
    </citation>
    <scope>NUCLEOTIDE SEQUENCE [LARGE SCALE GENOMIC DNA]</scope>
    <source>
        <strain evidence="6">ATCC 38327</strain>
    </source>
</reference>
<evidence type="ECO:0000313" key="6">
    <source>
        <dbReference type="Proteomes" id="UP000054350"/>
    </source>
</evidence>
<dbReference type="PROSITE" id="PS00628">
    <property type="entry name" value="RIBOSOMAL_S19E"/>
    <property type="match status" value="1"/>
</dbReference>
<dbReference type="InterPro" id="IPR018277">
    <property type="entry name" value="Ribosomal_eS19_CS"/>
</dbReference>
<evidence type="ECO:0000313" key="4">
    <source>
        <dbReference type="EMBL" id="KNE59719.1"/>
    </source>
</evidence>
<comment type="similarity">
    <text evidence="1">Belongs to the eukaryotic ribosomal protein eS19 family.</text>
</comment>
<dbReference type="SUPFAM" id="SSF46785">
    <property type="entry name" value="Winged helix' DNA-binding domain"/>
    <property type="match status" value="1"/>
</dbReference>
<organism evidence="5 6">
    <name type="scientific">Allomyces macrogynus (strain ATCC 38327)</name>
    <name type="common">Allomyces javanicus var. macrogynus</name>
    <dbReference type="NCBI Taxonomy" id="578462"/>
    <lineage>
        <taxon>Eukaryota</taxon>
        <taxon>Fungi</taxon>
        <taxon>Fungi incertae sedis</taxon>
        <taxon>Blastocladiomycota</taxon>
        <taxon>Blastocladiomycetes</taxon>
        <taxon>Blastocladiales</taxon>
        <taxon>Blastocladiaceae</taxon>
        <taxon>Allomyces</taxon>
    </lineage>
</organism>
<dbReference type="STRING" id="578462.A0A0L0TAM1"/>
<dbReference type="AlphaFoldDB" id="A0A0L0TAM1"/>
<dbReference type="FunFam" id="1.10.10.10:FF:000118">
    <property type="entry name" value="40S ribosomal protein S19"/>
    <property type="match status" value="1"/>
</dbReference>
<sequence>MASVKDVAAADFIPALAAHLKKSGKLQVPAWTELAKTASFKEHGPQDPDWFYTHAAALARHIYLRRGVGVGALRKVYGGKVRRGCAPNHFGLASGSVQRKALQALEKVKILEQIPSGKGRQITPTGRRELDRIANQVIAAKQGAAAAAADE</sequence>
<evidence type="ECO:0000256" key="2">
    <source>
        <dbReference type="ARBA" id="ARBA00022980"/>
    </source>
</evidence>
<reference evidence="5 6" key="1">
    <citation type="submission" date="2009-11" db="EMBL/GenBank/DDBJ databases">
        <title>Annotation of Allomyces macrogynus ATCC 38327.</title>
        <authorList>
            <consortium name="The Broad Institute Genome Sequencing Platform"/>
            <person name="Russ C."/>
            <person name="Cuomo C."/>
            <person name="Burger G."/>
            <person name="Gray M.W."/>
            <person name="Holland P.W.H."/>
            <person name="King N."/>
            <person name="Lang F.B.F."/>
            <person name="Roger A.J."/>
            <person name="Ruiz-Trillo I."/>
            <person name="Young S.K."/>
            <person name="Zeng Q."/>
            <person name="Gargeya S."/>
            <person name="Fitzgerald M."/>
            <person name="Haas B."/>
            <person name="Abouelleil A."/>
            <person name="Alvarado L."/>
            <person name="Arachchi H.M."/>
            <person name="Berlin A."/>
            <person name="Chapman S.B."/>
            <person name="Gearin G."/>
            <person name="Goldberg J."/>
            <person name="Griggs A."/>
            <person name="Gujja S."/>
            <person name="Hansen M."/>
            <person name="Heiman D."/>
            <person name="Howarth C."/>
            <person name="Larimer J."/>
            <person name="Lui A."/>
            <person name="MacDonald P.J.P."/>
            <person name="McCowen C."/>
            <person name="Montmayeur A."/>
            <person name="Murphy C."/>
            <person name="Neiman D."/>
            <person name="Pearson M."/>
            <person name="Priest M."/>
            <person name="Roberts A."/>
            <person name="Saif S."/>
            <person name="Shea T."/>
            <person name="Sisk P."/>
            <person name="Stolte C."/>
            <person name="Sykes S."/>
            <person name="Wortman J."/>
            <person name="Nusbaum C."/>
            <person name="Birren B."/>
        </authorList>
    </citation>
    <scope>NUCLEOTIDE SEQUENCE [LARGE SCALE GENOMIC DNA]</scope>
    <source>
        <strain evidence="5 6">ATCC 38327</strain>
    </source>
</reference>
<dbReference type="GO" id="GO:0006412">
    <property type="term" value="P:translation"/>
    <property type="evidence" value="ECO:0007669"/>
    <property type="project" value="InterPro"/>
</dbReference>